<sequence length="184" mass="21416">MLFLALRKTHVASAEAVMIGYAISTNQPLPIIITEAIGVWIGSQLPDIDQRQTRVNKKTGLETSVLTLWGHRTWSHSIWIPVFLFILARYSSNSPILNGISFYEYKVMGYFYFTLVLGYFLHELLDSFSVEGIRWLYPLGNRKIIRKKGIFIYKVHSMKEIIIRYVSVTIVVMELIFYLYKNLK</sequence>
<keyword evidence="1" id="KW-0472">Membrane</keyword>
<feature type="transmembrane region" description="Helical" evidence="1">
    <location>
        <begin position="102"/>
        <end position="121"/>
    </location>
</feature>
<comment type="caution">
    <text evidence="2">The sequence shown here is derived from an EMBL/GenBank/DDBJ whole genome shotgun (WGS) entry which is preliminary data.</text>
</comment>
<organism evidence="2 3">
    <name type="scientific">Apilactobacillus kunkeei DSM 12361 = ATCC 700308</name>
    <dbReference type="NCBI Taxonomy" id="1423768"/>
    <lineage>
        <taxon>Bacteria</taxon>
        <taxon>Bacillati</taxon>
        <taxon>Bacillota</taxon>
        <taxon>Bacilli</taxon>
        <taxon>Lactobacillales</taxon>
        <taxon>Lactobacillaceae</taxon>
        <taxon>Apilactobacillus</taxon>
    </lineage>
</organism>
<dbReference type="PATRIC" id="fig|1423768.4.peg.683"/>
<dbReference type="EMBL" id="AZCK01000002">
    <property type="protein sequence ID" value="KRK24805.1"/>
    <property type="molecule type" value="Genomic_DNA"/>
</dbReference>
<feature type="transmembrane region" description="Helical" evidence="1">
    <location>
        <begin position="161"/>
        <end position="180"/>
    </location>
</feature>
<evidence type="ECO:0000313" key="2">
    <source>
        <dbReference type="EMBL" id="KRK24805.1"/>
    </source>
</evidence>
<keyword evidence="1" id="KW-1133">Transmembrane helix</keyword>
<dbReference type="PANTHER" id="PTHR35531">
    <property type="entry name" value="INNER MEMBRANE PROTEIN YBCI-RELATED"/>
    <property type="match status" value="1"/>
</dbReference>
<name>A0A0R1FSJ9_9LACO</name>
<dbReference type="InterPro" id="IPR007404">
    <property type="entry name" value="YdjM-like"/>
</dbReference>
<evidence type="ECO:0000256" key="1">
    <source>
        <dbReference type="SAM" id="Phobius"/>
    </source>
</evidence>
<evidence type="ECO:0008006" key="4">
    <source>
        <dbReference type="Google" id="ProtNLM"/>
    </source>
</evidence>
<dbReference type="Proteomes" id="UP000051794">
    <property type="component" value="Unassembled WGS sequence"/>
</dbReference>
<dbReference type="PANTHER" id="PTHR35531:SF1">
    <property type="entry name" value="INNER MEMBRANE PROTEIN YBCI-RELATED"/>
    <property type="match status" value="1"/>
</dbReference>
<proteinExistence type="predicted"/>
<reference evidence="2 3" key="1">
    <citation type="journal article" date="2015" name="Genome Announc.">
        <title>Expanding the biotechnology potential of lactobacilli through comparative genomics of 213 strains and associated genera.</title>
        <authorList>
            <person name="Sun Z."/>
            <person name="Harris H.M."/>
            <person name="McCann A."/>
            <person name="Guo C."/>
            <person name="Argimon S."/>
            <person name="Zhang W."/>
            <person name="Yang X."/>
            <person name="Jeffery I.B."/>
            <person name="Cooney J.C."/>
            <person name="Kagawa T.F."/>
            <person name="Liu W."/>
            <person name="Song Y."/>
            <person name="Salvetti E."/>
            <person name="Wrobel A."/>
            <person name="Rasinkangas P."/>
            <person name="Parkhill J."/>
            <person name="Rea M.C."/>
            <person name="O'Sullivan O."/>
            <person name="Ritari J."/>
            <person name="Douillard F.P."/>
            <person name="Paul Ross R."/>
            <person name="Yang R."/>
            <person name="Briner A.E."/>
            <person name="Felis G.E."/>
            <person name="de Vos W.M."/>
            <person name="Barrangou R."/>
            <person name="Klaenhammer T.R."/>
            <person name="Caufield P.W."/>
            <person name="Cui Y."/>
            <person name="Zhang H."/>
            <person name="O'Toole P.W."/>
        </authorList>
    </citation>
    <scope>NUCLEOTIDE SEQUENCE [LARGE SCALE GENOMIC DNA]</scope>
    <source>
        <strain evidence="2 3">DSM 12361</strain>
    </source>
</reference>
<keyword evidence="1" id="KW-0812">Transmembrane</keyword>
<dbReference type="Pfam" id="PF04307">
    <property type="entry name" value="YdjM"/>
    <property type="match status" value="1"/>
</dbReference>
<protein>
    <recommendedName>
        <fullName evidence="4">Membrane-bound metal-dependent hydrolase</fullName>
    </recommendedName>
</protein>
<gene>
    <name evidence="2" type="ORF">FD43_GL000677</name>
</gene>
<evidence type="ECO:0000313" key="3">
    <source>
        <dbReference type="Proteomes" id="UP000051794"/>
    </source>
</evidence>
<dbReference type="AlphaFoldDB" id="A0A0R1FSJ9"/>
<accession>A0A0R1FSJ9</accession>